<reference evidence="2" key="1">
    <citation type="journal article" date="2023" name="G3 (Bethesda)">
        <title>Genome assembly and association tests identify interacting loci associated with vigor, precocity, and sex in interspecific pistachio rootstocks.</title>
        <authorList>
            <person name="Palmer W."/>
            <person name="Jacygrad E."/>
            <person name="Sagayaradj S."/>
            <person name="Cavanaugh K."/>
            <person name="Han R."/>
            <person name="Bertier L."/>
            <person name="Beede B."/>
            <person name="Kafkas S."/>
            <person name="Golino D."/>
            <person name="Preece J."/>
            <person name="Michelmore R."/>
        </authorList>
    </citation>
    <scope>NUCLEOTIDE SEQUENCE [LARGE SCALE GENOMIC DNA]</scope>
</reference>
<name>A0ACC0ZL92_9ROSI</name>
<accession>A0ACC0ZL92</accession>
<comment type="caution">
    <text evidence="1">The sequence shown here is derived from an EMBL/GenBank/DDBJ whole genome shotgun (WGS) entry which is preliminary data.</text>
</comment>
<dbReference type="Proteomes" id="UP001163603">
    <property type="component" value="Chromosome 1"/>
</dbReference>
<sequence>MPPKRDKRFFPLANPRDINSLCGSMAPLKSENSTTKLQPTSPNESVSATRKSVVSSDMEQNTSLTPPSLNFPTLKFELDADVEVQSPDSSIWETFFSDHLDGDFMISSPVRNSPSPQISTYNYNYNYPQAMQGQSLSGCSPPRFSSQLGAFSSTLKSRGQSPLHKVFNSPNYQSMQSDQGLSLPAIEELLDDYQKDGYGMFSPMKISGSGSSPQLFDMPSTVPAILDCLTMPSSSRLCGSMSETSSTAGGSQLNQEKDIYQMGSIGTAPLSQQLKQERHQEQQQTQLQQQPPPPQQQYINHNLMAPLPISSEQEQDSGLQLVHLLLACAEAVAKEDYMLARRYLHHLNRVVSPLGDSMQRVASCFTEALSARLAATLSTKPNTSTTKPFTSFPPNSLEVLKIYQIVYQACPYVKFAHFTANQAIFEAFEAEERVHVIDLDILQGYQWPAFMQALASRPGGAPFLRITGVGPSIESVKETGRCLTELAHSLHVPFEFHPVGEQLEDLKPHMFNRRVGEALAVNAVNSLHRVPGNCLGNLLAMIGDQAPNIVTLVEKEASHNGPYFLGRFLEALHYYSAIFDSLDATFPPDSAQRAKVEQYIFAPEILNIVACEGAERIERHERLEKWRKMMEGKGFKGVPLSANAVTQSKILLGLYSCDGYRLTEDKGCLLLGWQDRAILAASAWRC</sequence>
<protein>
    <submittedName>
        <fullName evidence="1">Uncharacterized protein</fullName>
    </submittedName>
</protein>
<organism evidence="1 2">
    <name type="scientific">Pistacia integerrima</name>
    <dbReference type="NCBI Taxonomy" id="434235"/>
    <lineage>
        <taxon>Eukaryota</taxon>
        <taxon>Viridiplantae</taxon>
        <taxon>Streptophyta</taxon>
        <taxon>Embryophyta</taxon>
        <taxon>Tracheophyta</taxon>
        <taxon>Spermatophyta</taxon>
        <taxon>Magnoliopsida</taxon>
        <taxon>eudicotyledons</taxon>
        <taxon>Gunneridae</taxon>
        <taxon>Pentapetalae</taxon>
        <taxon>rosids</taxon>
        <taxon>malvids</taxon>
        <taxon>Sapindales</taxon>
        <taxon>Anacardiaceae</taxon>
        <taxon>Pistacia</taxon>
    </lineage>
</organism>
<proteinExistence type="predicted"/>
<evidence type="ECO:0000313" key="2">
    <source>
        <dbReference type="Proteomes" id="UP001163603"/>
    </source>
</evidence>
<evidence type="ECO:0000313" key="1">
    <source>
        <dbReference type="EMBL" id="KAJ0052802.1"/>
    </source>
</evidence>
<keyword evidence="2" id="KW-1185">Reference proteome</keyword>
<gene>
    <name evidence="1" type="ORF">Pint_03039</name>
</gene>
<dbReference type="EMBL" id="CM047736">
    <property type="protein sequence ID" value="KAJ0052802.1"/>
    <property type="molecule type" value="Genomic_DNA"/>
</dbReference>